<sequence>MDIEYGFQVVLSTIPNQDNIDFEQDIEEHFFKSYKDKVNSTDEYLYKPLKFYMLGSYDVCYISLIDNFKFSHRLFEPKRKGYEEGFVYNDHAFQSYSGFALNDKTHLEEIFTNKPNKYFTGIINLKLNNGLLIGNGLKYIEAVVALLRKLIDIPFLVFQTFSWFEISLVVFLDYPEELSKIISELRIAEFRDLDNEKYDLSNSLYSEIFTNAENLKINRTSIFSDTHTYFGFNENLIKSERNSEYFSDFEGLVKKGKISLKTEVEWHVKPGHIHELGKTLERHKDLKALLDDGTKQFVLGKSDYLLKEKETDILSNIYLIRYIINYDGYCDLFKDVRKIKSYVYLDSSFDKCNIKPKNTEPLFWFDKLNKLCVSSPDFLRFDKRLKSLKISRQIRNKILKIFSNYNNGIQNPILFPYFLDFTVFIENLKNLINHEFDKSKKKLIEVRTLEKKLNENIKVFQEAYNVRFLNGYHFENISDFDLDFNNSIQQLLTSYGTFVYEYGKYFYNSYKSKMDAEYSPIIQLNDIDTISNDLSINYSVHHLTSPEFVFATILKELLNHLDIYNDDINKAVLDQYNKNLESIKDSINQSYLDDMFESELIEINYFIIDSIRFALTFNFDFDLFFHWFWTYNFQNSALFNTSGMINEYRLKSELFRIMLVKNYFGVKKKMKCPSPEIYSYWKIHYDKIDKISRAFLERIDADGGFFGFINDTLVKYFSEHYMSNEIINNPEEWQIALKELEKLKLRVTNLDKFDAQINGKFIFNILEEKDYSNNLYFLDDLMWKLLKKHYCSNKEDITTMKRDWDKGEVLPQYNANYDEILYSIDATGGVYFFNTQKSKDYFKVNAECLLKIIDFSLKQKKQFISNRVC</sequence>
<proteinExistence type="predicted"/>
<gene>
    <name evidence="1" type="ORF">ACFFGA_08455</name>
</gene>
<evidence type="ECO:0000313" key="2">
    <source>
        <dbReference type="Proteomes" id="UP001589832"/>
    </source>
</evidence>
<name>A0ABV6Q8I0_9FLAO</name>
<comment type="caution">
    <text evidence="1">The sequence shown here is derived from an EMBL/GenBank/DDBJ whole genome shotgun (WGS) entry which is preliminary data.</text>
</comment>
<reference evidence="1 2" key="1">
    <citation type="submission" date="2024-09" db="EMBL/GenBank/DDBJ databases">
        <authorList>
            <person name="Sun Q."/>
            <person name="Mori K."/>
        </authorList>
    </citation>
    <scope>NUCLEOTIDE SEQUENCE [LARGE SCALE GENOMIC DNA]</scope>
    <source>
        <strain evidence="1 2">NCAIM B.02481</strain>
    </source>
</reference>
<keyword evidence="2" id="KW-1185">Reference proteome</keyword>
<organism evidence="1 2">
    <name type="scientific">Winogradskyella pulchriflava</name>
    <dbReference type="NCBI Taxonomy" id="1110688"/>
    <lineage>
        <taxon>Bacteria</taxon>
        <taxon>Pseudomonadati</taxon>
        <taxon>Bacteroidota</taxon>
        <taxon>Flavobacteriia</taxon>
        <taxon>Flavobacteriales</taxon>
        <taxon>Flavobacteriaceae</taxon>
        <taxon>Winogradskyella</taxon>
    </lineage>
</organism>
<protein>
    <submittedName>
        <fullName evidence="1">Uncharacterized protein</fullName>
    </submittedName>
</protein>
<evidence type="ECO:0000313" key="1">
    <source>
        <dbReference type="EMBL" id="MFC0604581.1"/>
    </source>
</evidence>
<dbReference type="EMBL" id="JBHLTQ010000004">
    <property type="protein sequence ID" value="MFC0604581.1"/>
    <property type="molecule type" value="Genomic_DNA"/>
</dbReference>
<dbReference type="RefSeq" id="WP_386062466.1">
    <property type="nucleotide sequence ID" value="NZ_JBHLTQ010000004.1"/>
</dbReference>
<dbReference type="Proteomes" id="UP001589832">
    <property type="component" value="Unassembled WGS sequence"/>
</dbReference>
<accession>A0ABV6Q8I0</accession>